<comment type="caution">
    <text evidence="12">The sequence shown here is derived from an EMBL/GenBank/DDBJ whole genome shotgun (WGS) entry which is preliminary data.</text>
</comment>
<name>A0ABD2P116_9CUCU</name>
<accession>A0ABD2P116</accession>
<dbReference type="InterPro" id="IPR052192">
    <property type="entry name" value="Insect_Ionotropic_Sensory_Rcpt"/>
</dbReference>
<keyword evidence="4 9" id="KW-0812">Transmembrane</keyword>
<evidence type="ECO:0000256" key="9">
    <source>
        <dbReference type="SAM" id="Phobius"/>
    </source>
</evidence>
<evidence type="ECO:0000256" key="5">
    <source>
        <dbReference type="ARBA" id="ARBA00022989"/>
    </source>
</evidence>
<dbReference type="AlphaFoldDB" id="A0ABD2P116"/>
<dbReference type="PANTHER" id="PTHR42643:SF32">
    <property type="entry name" value="IONOTROPIC RECEPTOR 31A, ISOFORM C-RELATED"/>
    <property type="match status" value="1"/>
</dbReference>
<dbReference type="Pfam" id="PF00060">
    <property type="entry name" value="Lig_chan"/>
    <property type="match status" value="1"/>
</dbReference>
<feature type="domain" description="Ionotropic glutamate receptor C-terminal" evidence="10">
    <location>
        <begin position="273"/>
        <end position="378"/>
    </location>
</feature>
<evidence type="ECO:0000256" key="1">
    <source>
        <dbReference type="ARBA" id="ARBA00004651"/>
    </source>
</evidence>
<feature type="transmembrane region" description="Helical" evidence="9">
    <location>
        <begin position="525"/>
        <end position="544"/>
    </location>
</feature>
<evidence type="ECO:0000256" key="2">
    <source>
        <dbReference type="ARBA" id="ARBA00008685"/>
    </source>
</evidence>
<proteinExistence type="inferred from homology"/>
<evidence type="ECO:0000256" key="6">
    <source>
        <dbReference type="ARBA" id="ARBA00023136"/>
    </source>
</evidence>
<dbReference type="Gene3D" id="3.40.190.10">
    <property type="entry name" value="Periplasmic binding protein-like II"/>
    <property type="match status" value="3"/>
</dbReference>
<keyword evidence="3" id="KW-1003">Cell membrane</keyword>
<evidence type="ECO:0000256" key="8">
    <source>
        <dbReference type="ARBA" id="ARBA00023180"/>
    </source>
</evidence>
<dbReference type="GO" id="GO:0050906">
    <property type="term" value="P:detection of stimulus involved in sensory perception"/>
    <property type="evidence" value="ECO:0007669"/>
    <property type="project" value="UniProtKB-ARBA"/>
</dbReference>
<feature type="transmembrane region" description="Helical" evidence="9">
    <location>
        <begin position="307"/>
        <end position="325"/>
    </location>
</feature>
<keyword evidence="8" id="KW-0325">Glycoprotein</keyword>
<dbReference type="GO" id="GO:0005886">
    <property type="term" value="C:plasma membrane"/>
    <property type="evidence" value="ECO:0007669"/>
    <property type="project" value="UniProtKB-SubCell"/>
</dbReference>
<gene>
    <name evidence="12" type="ORF">HHI36_018516</name>
</gene>
<organism evidence="12 13">
    <name type="scientific">Cryptolaemus montrouzieri</name>
    <dbReference type="NCBI Taxonomy" id="559131"/>
    <lineage>
        <taxon>Eukaryota</taxon>
        <taxon>Metazoa</taxon>
        <taxon>Ecdysozoa</taxon>
        <taxon>Arthropoda</taxon>
        <taxon>Hexapoda</taxon>
        <taxon>Insecta</taxon>
        <taxon>Pterygota</taxon>
        <taxon>Neoptera</taxon>
        <taxon>Endopterygota</taxon>
        <taxon>Coleoptera</taxon>
        <taxon>Polyphaga</taxon>
        <taxon>Cucujiformia</taxon>
        <taxon>Coccinelloidea</taxon>
        <taxon>Coccinellidae</taxon>
        <taxon>Scymninae</taxon>
        <taxon>Scymnini</taxon>
        <taxon>Cryptolaemus</taxon>
    </lineage>
</organism>
<evidence type="ECO:0000256" key="7">
    <source>
        <dbReference type="ARBA" id="ARBA00023170"/>
    </source>
</evidence>
<keyword evidence="5 9" id="KW-1133">Transmembrane helix</keyword>
<evidence type="ECO:0000259" key="11">
    <source>
        <dbReference type="Pfam" id="PF24576"/>
    </source>
</evidence>
<evidence type="ECO:0000259" key="10">
    <source>
        <dbReference type="Pfam" id="PF00060"/>
    </source>
</evidence>
<dbReference type="Proteomes" id="UP001516400">
    <property type="component" value="Unassembled WGS sequence"/>
</dbReference>
<dbReference type="Pfam" id="PF24576">
    <property type="entry name" value="IR75A_N"/>
    <property type="match status" value="1"/>
</dbReference>
<sequence>MKIILDKIHIPLQFLTSGNYSTVSSKFEKNNMLHVVDYNCYGSREALSKAAEAKRMGYKQKWLVLMNSTYYDIQFELENMEIRFDSDLKMVTSSLTIYDVFNTGFGKNGSLIMNYYGYWKSSEGNLVIDDSLNRYHQKSILSGVILTTSTVITNPYVNGTIEEYFQDMKPVDMISKFSYRIFQHFKEIHNFTHIQYSRDKWFGNDVGGFEDGVAKDVYEEITDMASTCALIKHSRVEFYDFVNPMYRFSSTFIFRNIGSYDLWKNEFLKPFTTTTWISILLVLTFLSAAVKITNWVETIYMRSRKSFSWLSAVLMTISIICQQGTSFLPTHLTSRFLFFILLTLSFLLYNYYTSSIVSALLNNKPRELTTFQDLIKSGLQLGIQMAPYTITIFETNMDVDIQCIRRLVFPKDREAHVWNVSDGIEKVRTGPYAYHMEAARAYEEIAKTFDAQAICEVSDKISLIPASYLSFLLKKDSQYRNLLKMSLRKMEETGIIHRYRQIWEGKKPPCFANAILLSVGLDQTFIAFFFLSIGYFMAILILVLERITFNSKMNRTILKSEN</sequence>
<comment type="subcellular location">
    <subcellularLocation>
        <location evidence="1">Cell membrane</location>
        <topology evidence="1">Multi-pass membrane protein</topology>
    </subcellularLocation>
</comment>
<dbReference type="SUPFAM" id="SSF53850">
    <property type="entry name" value="Periplasmic binding protein-like II"/>
    <property type="match status" value="1"/>
</dbReference>
<evidence type="ECO:0000256" key="4">
    <source>
        <dbReference type="ARBA" id="ARBA00022692"/>
    </source>
</evidence>
<keyword evidence="7" id="KW-0675">Receptor</keyword>
<keyword evidence="13" id="KW-1185">Reference proteome</keyword>
<comment type="similarity">
    <text evidence="2">Belongs to the glutamate-gated ion channel (TC 1.A.10.1) family.</text>
</comment>
<reference evidence="12 13" key="1">
    <citation type="journal article" date="2021" name="BMC Biol.">
        <title>Horizontally acquired antibacterial genes associated with adaptive radiation of ladybird beetles.</title>
        <authorList>
            <person name="Li H.S."/>
            <person name="Tang X.F."/>
            <person name="Huang Y.H."/>
            <person name="Xu Z.Y."/>
            <person name="Chen M.L."/>
            <person name="Du X.Y."/>
            <person name="Qiu B.Y."/>
            <person name="Chen P.T."/>
            <person name="Zhang W."/>
            <person name="Slipinski A."/>
            <person name="Escalona H.E."/>
            <person name="Waterhouse R.M."/>
            <person name="Zwick A."/>
            <person name="Pang H."/>
        </authorList>
    </citation>
    <scope>NUCLEOTIDE SEQUENCE [LARGE SCALE GENOMIC DNA]</scope>
    <source>
        <strain evidence="12">SYSU2018</strain>
    </source>
</reference>
<evidence type="ECO:0000256" key="3">
    <source>
        <dbReference type="ARBA" id="ARBA00022475"/>
    </source>
</evidence>
<feature type="transmembrane region" description="Helical" evidence="9">
    <location>
        <begin position="337"/>
        <end position="361"/>
    </location>
</feature>
<dbReference type="InterPro" id="IPR001320">
    <property type="entry name" value="Iontro_rcpt_C"/>
</dbReference>
<evidence type="ECO:0000313" key="13">
    <source>
        <dbReference type="Proteomes" id="UP001516400"/>
    </source>
</evidence>
<dbReference type="InterPro" id="IPR057074">
    <property type="entry name" value="IR75A_N"/>
</dbReference>
<feature type="transmembrane region" description="Helical" evidence="9">
    <location>
        <begin position="276"/>
        <end position="295"/>
    </location>
</feature>
<keyword evidence="6 9" id="KW-0472">Membrane</keyword>
<dbReference type="PANTHER" id="PTHR42643">
    <property type="entry name" value="IONOTROPIC RECEPTOR 20A-RELATED"/>
    <property type="match status" value="1"/>
</dbReference>
<protein>
    <submittedName>
        <fullName evidence="12">Uncharacterized protein</fullName>
    </submittedName>
</protein>
<evidence type="ECO:0000313" key="12">
    <source>
        <dbReference type="EMBL" id="KAL3284352.1"/>
    </source>
</evidence>
<dbReference type="EMBL" id="JABFTP020000165">
    <property type="protein sequence ID" value="KAL3284352.1"/>
    <property type="molecule type" value="Genomic_DNA"/>
</dbReference>
<feature type="domain" description="Ionotropic receptor 75a N-terminal" evidence="11">
    <location>
        <begin position="29"/>
        <end position="151"/>
    </location>
</feature>